<name>A0A4Y1RCV8_PRUDU</name>
<gene>
    <name evidence="2" type="ORF">Prudu_012510</name>
</gene>
<dbReference type="EMBL" id="AP019300">
    <property type="protein sequence ID" value="BBH02059.1"/>
    <property type="molecule type" value="Genomic_DNA"/>
</dbReference>
<accession>A0A4Y1RCV8</accession>
<dbReference type="AlphaFoldDB" id="A0A4Y1RCV8"/>
<reference evidence="2" key="1">
    <citation type="journal article" date="2019" name="Science">
        <title>Mutation of a bHLH transcription factor allowed almond domestication.</title>
        <authorList>
            <person name="Sanchez-Perez R."/>
            <person name="Pavan S."/>
            <person name="Mazzeo R."/>
            <person name="Moldovan C."/>
            <person name="Aiese Cigliano R."/>
            <person name="Del Cueto J."/>
            <person name="Ricciardi F."/>
            <person name="Lotti C."/>
            <person name="Ricciardi L."/>
            <person name="Dicenta F."/>
            <person name="Lopez-Marques R.L."/>
            <person name="Lindberg Moller B."/>
        </authorList>
    </citation>
    <scope>NUCLEOTIDE SEQUENCE</scope>
</reference>
<organism evidence="2">
    <name type="scientific">Prunus dulcis</name>
    <name type="common">Almond</name>
    <name type="synonym">Amygdalus dulcis</name>
    <dbReference type="NCBI Taxonomy" id="3755"/>
    <lineage>
        <taxon>Eukaryota</taxon>
        <taxon>Viridiplantae</taxon>
        <taxon>Streptophyta</taxon>
        <taxon>Embryophyta</taxon>
        <taxon>Tracheophyta</taxon>
        <taxon>Spermatophyta</taxon>
        <taxon>Magnoliopsida</taxon>
        <taxon>eudicotyledons</taxon>
        <taxon>Gunneridae</taxon>
        <taxon>Pentapetalae</taxon>
        <taxon>rosids</taxon>
        <taxon>fabids</taxon>
        <taxon>Rosales</taxon>
        <taxon>Rosaceae</taxon>
        <taxon>Amygdaloideae</taxon>
        <taxon>Amygdaleae</taxon>
        <taxon>Prunus</taxon>
    </lineage>
</organism>
<protein>
    <submittedName>
        <fullName evidence="2">Uncharacterized protein</fullName>
    </submittedName>
</protein>
<evidence type="ECO:0000313" key="2">
    <source>
        <dbReference type="EMBL" id="BBH02059.1"/>
    </source>
</evidence>
<evidence type="ECO:0000256" key="1">
    <source>
        <dbReference type="SAM" id="MobiDB-lite"/>
    </source>
</evidence>
<feature type="region of interest" description="Disordered" evidence="1">
    <location>
        <begin position="69"/>
        <end position="88"/>
    </location>
</feature>
<sequence length="88" mass="9946">PQSRVIIAIRDKHELETSGLLADNIYGVDKLKENDAPHDYKELSKKFVKYDGGIHLALKVRNEIGRAHATLRPETETGPNHPYDTVKL</sequence>
<proteinExistence type="predicted"/>
<feature type="non-terminal residue" evidence="2">
    <location>
        <position position="1"/>
    </location>
</feature>